<dbReference type="InterPro" id="IPR029063">
    <property type="entry name" value="SAM-dependent_MTases_sf"/>
</dbReference>
<evidence type="ECO:0000313" key="10">
    <source>
        <dbReference type="EMBL" id="KAF7599350.1"/>
    </source>
</evidence>
<evidence type="ECO:0000256" key="5">
    <source>
        <dbReference type="ARBA" id="ARBA00022679"/>
    </source>
</evidence>
<keyword evidence="5 8" id="KW-0808">Transferase</keyword>
<dbReference type="EC" id="2.1.1.197" evidence="3 8"/>
<comment type="caution">
    <text evidence="11">The sequence shown here is derived from an EMBL/GenBank/DDBJ whole genome shotgun (WGS) entry which is preliminary data.</text>
</comment>
<dbReference type="SUPFAM" id="SSF53335">
    <property type="entry name" value="S-adenosyl-L-methionine-dependent methyltransferases"/>
    <property type="match status" value="1"/>
</dbReference>
<dbReference type="AlphaFoldDB" id="A0A272EUD3"/>
<dbReference type="EMBL" id="NMRN01000018">
    <property type="protein sequence ID" value="PAS93360.1"/>
    <property type="molecule type" value="Genomic_DNA"/>
</dbReference>
<dbReference type="CDD" id="cd02440">
    <property type="entry name" value="AdoMet_MTases"/>
    <property type="match status" value="1"/>
</dbReference>
<keyword evidence="7 8" id="KW-0093">Biotin biosynthesis</keyword>
<evidence type="ECO:0000256" key="1">
    <source>
        <dbReference type="ARBA" id="ARBA00000852"/>
    </source>
</evidence>
<dbReference type="GO" id="GO:0008757">
    <property type="term" value="F:S-adenosylmethionine-dependent methyltransferase activity"/>
    <property type="evidence" value="ECO:0007669"/>
    <property type="project" value="InterPro"/>
</dbReference>
<evidence type="ECO:0000256" key="8">
    <source>
        <dbReference type="HAMAP-Rule" id="MF_00835"/>
    </source>
</evidence>
<dbReference type="Proteomes" id="UP000216107">
    <property type="component" value="Unassembled WGS sequence"/>
</dbReference>
<dbReference type="Gene3D" id="3.40.50.150">
    <property type="entry name" value="Vaccinia Virus protein VP39"/>
    <property type="match status" value="1"/>
</dbReference>
<comment type="function">
    <text evidence="8">Converts the free carboxyl group of a malonyl-thioester to its methyl ester by transfer of a methyl group from S-adenosyl-L-methionine (SAM). It allows to synthesize pimeloyl-ACP via the fatty acid synthetic pathway.</text>
</comment>
<comment type="catalytic activity">
    <reaction evidence="1 8">
        <text>malonyl-[ACP] + S-adenosyl-L-methionine = malonyl-[ACP] methyl ester + S-adenosyl-L-homocysteine</text>
        <dbReference type="Rhea" id="RHEA:17105"/>
        <dbReference type="Rhea" id="RHEA-COMP:9623"/>
        <dbReference type="Rhea" id="RHEA-COMP:9954"/>
        <dbReference type="ChEBI" id="CHEBI:57856"/>
        <dbReference type="ChEBI" id="CHEBI:59789"/>
        <dbReference type="ChEBI" id="CHEBI:78449"/>
        <dbReference type="ChEBI" id="CHEBI:78845"/>
        <dbReference type="EC" id="2.1.1.197"/>
    </reaction>
</comment>
<dbReference type="RefSeq" id="WP_095524420.1">
    <property type="nucleotide sequence ID" value="NZ_MDUX01000022.1"/>
</dbReference>
<dbReference type="PANTHER" id="PTHR13090:SF1">
    <property type="entry name" value="ARGININE-HYDROXYLASE NDUFAF5, MITOCHONDRIAL"/>
    <property type="match status" value="1"/>
</dbReference>
<evidence type="ECO:0000313" key="11">
    <source>
        <dbReference type="EMBL" id="PAS93360.1"/>
    </source>
</evidence>
<accession>A0A272EUD3</accession>
<comment type="similarity">
    <text evidence="8">Belongs to the methyltransferase superfamily.</text>
</comment>
<dbReference type="InterPro" id="IPR011814">
    <property type="entry name" value="BioC"/>
</dbReference>
<evidence type="ECO:0000256" key="3">
    <source>
        <dbReference type="ARBA" id="ARBA00012327"/>
    </source>
</evidence>
<gene>
    <name evidence="8" type="primary">bioC</name>
    <name evidence="10" type="ORF">BGI27_08275</name>
    <name evidence="11" type="ORF">CGU29_07925</name>
</gene>
<comment type="pathway">
    <text evidence="2 8">Cofactor biosynthesis; biotin biosynthesis.</text>
</comment>
<dbReference type="UniPathway" id="UPA00078"/>
<evidence type="ECO:0000256" key="2">
    <source>
        <dbReference type="ARBA" id="ARBA00004746"/>
    </source>
</evidence>
<evidence type="ECO:0000256" key="6">
    <source>
        <dbReference type="ARBA" id="ARBA00022691"/>
    </source>
</evidence>
<evidence type="ECO:0000256" key="7">
    <source>
        <dbReference type="ARBA" id="ARBA00022756"/>
    </source>
</evidence>
<keyword evidence="6 8" id="KW-0949">S-adenosyl-L-methionine</keyword>
<dbReference type="HAMAP" id="MF_00835">
    <property type="entry name" value="BioC"/>
    <property type="match status" value="1"/>
</dbReference>
<evidence type="ECO:0000313" key="12">
    <source>
        <dbReference type="Proteomes" id="UP000216107"/>
    </source>
</evidence>
<dbReference type="InterPro" id="IPR013216">
    <property type="entry name" value="Methyltransf_11"/>
</dbReference>
<dbReference type="PANTHER" id="PTHR13090">
    <property type="entry name" value="ARGININE-HYDROXYLASE NDUFAF5, MITOCHONDRIAL"/>
    <property type="match status" value="1"/>
</dbReference>
<dbReference type="Proteomes" id="UP000623509">
    <property type="component" value="Unassembled WGS sequence"/>
</dbReference>
<dbReference type="OrthoDB" id="9760689at2"/>
<evidence type="ECO:0000313" key="13">
    <source>
        <dbReference type="Proteomes" id="UP000623509"/>
    </source>
</evidence>
<protein>
    <recommendedName>
        <fullName evidence="3 8">Malonyl-[acyl-carrier protein] O-methyltransferase</fullName>
        <shortName evidence="8">Malonyl-ACP O-methyltransferase</shortName>
        <ecNumber evidence="3 8">2.1.1.197</ecNumber>
    </recommendedName>
    <alternativeName>
        <fullName evidence="8">Biotin synthesis protein BioC</fullName>
    </alternativeName>
</protein>
<reference evidence="10 13" key="1">
    <citation type="submission" date="2016-08" db="EMBL/GenBank/DDBJ databases">
        <title>Candidatus Dactylopiibacterium carminicum genome sequence.</title>
        <authorList>
            <person name="Ramirez-Puebla S.T."/>
            <person name="Ormeno-Orrillo E."/>
            <person name="Vera-Ponce De Leon A."/>
            <person name="Luis L."/>
            <person name="Sanchez-Flores A."/>
            <person name="Monica R."/>
            <person name="Martinez-Romero E."/>
        </authorList>
    </citation>
    <scope>NUCLEOTIDE SEQUENCE [LARGE SCALE GENOMIC DNA]</scope>
    <source>
        <strain evidence="10">END1</strain>
    </source>
</reference>
<proteinExistence type="inferred from homology"/>
<keyword evidence="13" id="KW-1185">Reference proteome</keyword>
<keyword evidence="4 8" id="KW-0489">Methyltransferase</keyword>
<evidence type="ECO:0000259" key="9">
    <source>
        <dbReference type="Pfam" id="PF08241"/>
    </source>
</evidence>
<dbReference type="GO" id="GO:0010340">
    <property type="term" value="F:carboxyl-O-methyltransferase activity"/>
    <property type="evidence" value="ECO:0007669"/>
    <property type="project" value="UniProtKB-UniRule"/>
</dbReference>
<dbReference type="GO" id="GO:0102130">
    <property type="term" value="F:malonyl-CoA methyltransferase activity"/>
    <property type="evidence" value="ECO:0007669"/>
    <property type="project" value="UniProtKB-EC"/>
</dbReference>
<dbReference type="GO" id="GO:0009102">
    <property type="term" value="P:biotin biosynthetic process"/>
    <property type="evidence" value="ECO:0007669"/>
    <property type="project" value="UniProtKB-UniRule"/>
</dbReference>
<sequence length="294" mass="32829">MADNPLPPFALEPRHVRRAFEAKAAGLARQDFLAREAASRMAERLDYIRHTPSRILDLGCGHGADLPLLAQHYPQAERLGLDVSLPLLHLAPRAGGLLGRLFRREITPRLICADASQLPLATGSVDMVWSNLLLHWLPDPKPAFREMHRVLRTDGLLMFATLGPDTLAELRTVLPEHSLHRFIDMHDLGDDLVHAGFAAPVMDMQRITLTYPDFDSLLRELRTASAGNARADRPHGLGRRARWQAARETAETLRQDGKLSLTVELVFGHAWRAAPRQIEDGRAIIQLHRPVSSS</sequence>
<dbReference type="InterPro" id="IPR050602">
    <property type="entry name" value="Malonyl-ACP_OMT"/>
</dbReference>
<dbReference type="EMBL" id="MDUX01000022">
    <property type="protein sequence ID" value="KAF7599350.1"/>
    <property type="molecule type" value="Genomic_DNA"/>
</dbReference>
<dbReference type="Pfam" id="PF08241">
    <property type="entry name" value="Methyltransf_11"/>
    <property type="match status" value="1"/>
</dbReference>
<feature type="domain" description="Methyltransferase type 11" evidence="9">
    <location>
        <begin position="56"/>
        <end position="159"/>
    </location>
</feature>
<dbReference type="GO" id="GO:0032259">
    <property type="term" value="P:methylation"/>
    <property type="evidence" value="ECO:0007669"/>
    <property type="project" value="UniProtKB-KW"/>
</dbReference>
<organism evidence="11 12">
    <name type="scientific">Candidatus Dactylopiibacterium carminicum</name>
    <dbReference type="NCBI Taxonomy" id="857335"/>
    <lineage>
        <taxon>Bacteria</taxon>
        <taxon>Pseudomonadati</taxon>
        <taxon>Pseudomonadota</taxon>
        <taxon>Betaproteobacteria</taxon>
        <taxon>Rhodocyclales</taxon>
        <taxon>Rhodocyclaceae</taxon>
        <taxon>Candidatus Dactylopiibacterium</taxon>
    </lineage>
</organism>
<reference evidence="11 12" key="2">
    <citation type="submission" date="2017-07" db="EMBL/GenBank/DDBJ databases">
        <title>Candidatus Dactylopiibacterium carminicum, a nitrogen-fixing symbiont of the cochineal insect Dactylopius coccus and Dactylopius opuntiae (Hemiptera: Coccoidea: Dactylopiidae).</title>
        <authorList>
            <person name="Vera A."/>
        </authorList>
    </citation>
    <scope>NUCLEOTIDE SEQUENCE [LARGE SCALE GENOMIC DNA]</scope>
    <source>
        <strain evidence="11 12">NFDCM</strain>
    </source>
</reference>
<name>A0A272EUD3_9RHOO</name>
<evidence type="ECO:0000256" key="4">
    <source>
        <dbReference type="ARBA" id="ARBA00022603"/>
    </source>
</evidence>